<gene>
    <name evidence="2" type="ORF">A6122_2415</name>
</gene>
<dbReference type="Proteomes" id="UP000077071">
    <property type="component" value="Chromosome"/>
</dbReference>
<name>A0A169C4M4_9MICO</name>
<keyword evidence="3" id="KW-1185">Reference proteome</keyword>
<dbReference type="AlphaFoldDB" id="A0A169C4M4"/>
<protein>
    <recommendedName>
        <fullName evidence="1">DUF7882 domain-containing protein</fullName>
    </recommendedName>
</protein>
<dbReference type="PATRIC" id="fig|33888.3.peg.2691"/>
<proteinExistence type="predicted"/>
<evidence type="ECO:0000313" key="3">
    <source>
        <dbReference type="Proteomes" id="UP000077071"/>
    </source>
</evidence>
<sequence>MTDVSHPHARSENIMGTILYGTPPAAIEVEDRALAHLQIVIINKFRRDERFLLTLDPSPHAGTGRRGVWMHPTIPIQFEFKGSRQPTINPEWVEALMERANSGAGLRIVPEPTSAAAVPLRRAEPAA</sequence>
<feature type="domain" description="DUF7882" evidence="1">
    <location>
        <begin position="15"/>
        <end position="111"/>
    </location>
</feature>
<dbReference type="EMBL" id="CP015515">
    <property type="protein sequence ID" value="AND17531.1"/>
    <property type="molecule type" value="Genomic_DNA"/>
</dbReference>
<dbReference type="KEGG" id="rtn:A6122_2415"/>
<evidence type="ECO:0000259" key="1">
    <source>
        <dbReference type="Pfam" id="PF25355"/>
    </source>
</evidence>
<evidence type="ECO:0000313" key="2">
    <source>
        <dbReference type="EMBL" id="AND17531.1"/>
    </source>
</evidence>
<organism evidence="2 3">
    <name type="scientific">Rathayibacter tritici</name>
    <dbReference type="NCBI Taxonomy" id="33888"/>
    <lineage>
        <taxon>Bacteria</taxon>
        <taxon>Bacillati</taxon>
        <taxon>Actinomycetota</taxon>
        <taxon>Actinomycetes</taxon>
        <taxon>Micrococcales</taxon>
        <taxon>Microbacteriaceae</taxon>
        <taxon>Rathayibacter</taxon>
    </lineage>
</organism>
<accession>A0A169C4M4</accession>
<reference evidence="2 3" key="1">
    <citation type="submission" date="2016-05" db="EMBL/GenBank/DDBJ databases">
        <title>Complete genome sequence of Rathayibacter tritici NCPPB 1953.</title>
        <authorList>
            <person name="Park J."/>
            <person name="Lee H.-H."/>
            <person name="Lee S.-W."/>
            <person name="Seo Y.-S."/>
        </authorList>
    </citation>
    <scope>NUCLEOTIDE SEQUENCE [LARGE SCALE GENOMIC DNA]</scope>
    <source>
        <strain evidence="2 3">NCPPB 1953</strain>
    </source>
</reference>
<dbReference type="Pfam" id="PF25355">
    <property type="entry name" value="DUF7882"/>
    <property type="match status" value="1"/>
</dbReference>
<dbReference type="STRING" id="33888.A6122_2415"/>
<dbReference type="InterPro" id="IPR057204">
    <property type="entry name" value="DUF7882"/>
</dbReference>